<name>A0AA49BR06_9CAUD</name>
<evidence type="ECO:0000313" key="1">
    <source>
        <dbReference type="EMBL" id="UJQ86074.1"/>
    </source>
</evidence>
<dbReference type="Gene3D" id="2.180.10.10">
    <property type="entry name" value="RHS repeat-associated core"/>
    <property type="match status" value="1"/>
</dbReference>
<protein>
    <submittedName>
        <fullName evidence="1">Minor tail protein</fullName>
    </submittedName>
</protein>
<gene>
    <name evidence="1" type="primary">4</name>
    <name evidence="1" type="ORF">ZANY_4</name>
</gene>
<dbReference type="Proteomes" id="UP001200529">
    <property type="component" value="Segment"/>
</dbReference>
<accession>A0AA49BR06</accession>
<sequence length="162" mass="17334">MANVWYIGDSQVREITLNGSTFSWSIWNGWSIPESAFTSGQLAELDADPGFLLGQTGPRTLPPWSPDSTVGRESVYLQQMKAIYDEVPSRLSKAALDGTYAPAAPTTAITYNPDGSVATVTENGITTTYTYNTDGTVATDTRLGVTRTYTYDGSGNLTGIAS</sequence>
<proteinExistence type="predicted"/>
<dbReference type="NCBIfam" id="TIGR01643">
    <property type="entry name" value="YD_repeat_2x"/>
    <property type="match status" value="1"/>
</dbReference>
<dbReference type="EMBL" id="OL455887">
    <property type="protein sequence ID" value="UJQ86074.1"/>
    <property type="molecule type" value="Genomic_DNA"/>
</dbReference>
<keyword evidence="2" id="KW-1185">Reference proteome</keyword>
<reference evidence="1 2" key="1">
    <citation type="submission" date="2021-11" db="EMBL/GenBank/DDBJ databases">
        <authorList>
            <person name="Harms R.C."/>
            <person name="Hussain Z."/>
            <person name="Phipps C."/>
            <person name="Ball S.L."/>
            <person name="Garlena R.A."/>
            <person name="Russell D.A."/>
            <person name="Jacobs-Sera D."/>
            <person name="Hatfull G.F."/>
        </authorList>
    </citation>
    <scope>NUCLEOTIDE SEQUENCE [LARGE SCALE GENOMIC DNA]</scope>
</reference>
<dbReference type="InterPro" id="IPR006530">
    <property type="entry name" value="YD"/>
</dbReference>
<evidence type="ECO:0000313" key="2">
    <source>
        <dbReference type="Proteomes" id="UP001200529"/>
    </source>
</evidence>
<organism evidence="1 2">
    <name type="scientific">Gordonia phage Zany</name>
    <dbReference type="NCBI Taxonomy" id="2910759"/>
    <lineage>
        <taxon>Viruses</taxon>
        <taxon>Duplodnaviria</taxon>
        <taxon>Heunggongvirae</taxon>
        <taxon>Uroviricota</taxon>
        <taxon>Caudoviricetes</taxon>
        <taxon>Dovevirinae</taxon>
        <taxon>Lambovirus</taxon>
        <taxon>Lambovirus zany</taxon>
    </lineage>
</organism>